<dbReference type="PANTHER" id="PTHR43429">
    <property type="entry name" value="PYRIDINE NUCLEOTIDE-DISULFIDE OXIDOREDUCTASE DOMAIN-CONTAINING"/>
    <property type="match status" value="1"/>
</dbReference>
<proteinExistence type="predicted"/>
<gene>
    <name evidence="5" type="ORF">A2633_06425</name>
</gene>
<dbReference type="InterPro" id="IPR036188">
    <property type="entry name" value="FAD/NAD-bd_sf"/>
</dbReference>
<dbReference type="Gene3D" id="3.50.50.60">
    <property type="entry name" value="FAD/NAD(P)-binding domain"/>
    <property type="match status" value="2"/>
</dbReference>
<dbReference type="InterPro" id="IPR023753">
    <property type="entry name" value="FAD/NAD-binding_dom"/>
</dbReference>
<keyword evidence="2" id="KW-0285">Flavoprotein</keyword>
<dbReference type="InterPro" id="IPR016156">
    <property type="entry name" value="FAD/NAD-linked_Rdtase_dimer_sf"/>
</dbReference>
<dbReference type="SUPFAM" id="SSF51905">
    <property type="entry name" value="FAD/NAD(P)-binding domain"/>
    <property type="match status" value="2"/>
</dbReference>
<comment type="cofactor">
    <cofactor evidence="1">
        <name>FAD</name>
        <dbReference type="ChEBI" id="CHEBI:57692"/>
    </cofactor>
</comment>
<dbReference type="GO" id="GO:0016491">
    <property type="term" value="F:oxidoreductase activity"/>
    <property type="evidence" value="ECO:0007669"/>
    <property type="project" value="InterPro"/>
</dbReference>
<evidence type="ECO:0000256" key="3">
    <source>
        <dbReference type="ARBA" id="ARBA00022827"/>
    </source>
</evidence>
<dbReference type="PRINTS" id="PR00411">
    <property type="entry name" value="PNDRDTASEI"/>
</dbReference>
<protein>
    <recommendedName>
        <fullName evidence="4">FAD/NAD(P)-binding domain-containing protein</fullName>
    </recommendedName>
</protein>
<evidence type="ECO:0000256" key="1">
    <source>
        <dbReference type="ARBA" id="ARBA00001974"/>
    </source>
</evidence>
<comment type="caution">
    <text evidence="5">The sequence shown here is derived from an EMBL/GenBank/DDBJ whole genome shotgun (WGS) entry which is preliminary data.</text>
</comment>
<evidence type="ECO:0000256" key="2">
    <source>
        <dbReference type="ARBA" id="ARBA00022630"/>
    </source>
</evidence>
<dbReference type="InterPro" id="IPR050260">
    <property type="entry name" value="FAD-bd_OxRdtase"/>
</dbReference>
<dbReference type="SUPFAM" id="SSF55424">
    <property type="entry name" value="FAD/NAD-linked reductases, dimerisation (C-terminal) domain"/>
    <property type="match status" value="1"/>
</dbReference>
<organism evidence="5 6">
    <name type="scientific">Candidatus Sungbacteria bacterium RIFCSPHIGHO2_01_FULL_47_32</name>
    <dbReference type="NCBI Taxonomy" id="1802264"/>
    <lineage>
        <taxon>Bacteria</taxon>
        <taxon>Candidatus Sungiibacteriota</taxon>
    </lineage>
</organism>
<reference evidence="5 6" key="1">
    <citation type="journal article" date="2016" name="Nat. Commun.">
        <title>Thousands of microbial genomes shed light on interconnected biogeochemical processes in an aquifer system.</title>
        <authorList>
            <person name="Anantharaman K."/>
            <person name="Brown C.T."/>
            <person name="Hug L.A."/>
            <person name="Sharon I."/>
            <person name="Castelle C.J."/>
            <person name="Probst A.J."/>
            <person name="Thomas B.C."/>
            <person name="Singh A."/>
            <person name="Wilkins M.J."/>
            <person name="Karaoz U."/>
            <person name="Brodie E.L."/>
            <person name="Williams K.H."/>
            <person name="Hubbard S.S."/>
            <person name="Banfield J.F."/>
        </authorList>
    </citation>
    <scope>NUCLEOTIDE SEQUENCE [LARGE SCALE GENOMIC DNA]</scope>
</reference>
<dbReference type="Gene3D" id="3.30.390.30">
    <property type="match status" value="1"/>
</dbReference>
<name>A0A1G2K284_9BACT</name>
<dbReference type="PRINTS" id="PR00368">
    <property type="entry name" value="FADPNR"/>
</dbReference>
<keyword evidence="3" id="KW-0274">FAD</keyword>
<dbReference type="PANTHER" id="PTHR43429:SF3">
    <property type="entry name" value="NITRITE REDUCTASE [NAD(P)H]"/>
    <property type="match status" value="1"/>
</dbReference>
<dbReference type="EMBL" id="MHQC01000058">
    <property type="protein sequence ID" value="OGZ93495.1"/>
    <property type="molecule type" value="Genomic_DNA"/>
</dbReference>
<feature type="domain" description="FAD/NAD(P)-binding" evidence="4">
    <location>
        <begin position="2"/>
        <end position="295"/>
    </location>
</feature>
<dbReference type="AlphaFoldDB" id="A0A1G2K284"/>
<evidence type="ECO:0000313" key="5">
    <source>
        <dbReference type="EMBL" id="OGZ93495.1"/>
    </source>
</evidence>
<accession>A0A1G2K284</accession>
<sequence>MGGGIAGTTAAEAIRTADKTGSLAIISDEQYRLYSRIMLSKPNFFLEKIPFENVWLKKEEWYSANNVAFMPGKKAVALDTSVRTITLDDGNVLTYEKLLLAPGGAARKFPGPGGDKGGIFVIRSLDDAKGIIAKTKTAKKAIVIGGGFVSFEMCEMLRMAGVDVTLLLREKIFWEILLDETSGQIIEDALIKGGVKILREAEVAEFLGDASITGAKLKDGTLLECDMAIVGIGIVMNLDWIKSAGIETNRGIIANEYLETSAKDVWVAGDTAEFNDLILGERVQLGNWVNAQMQGRTAGNAMTGKHEAFRLVSFYTTQGFETAIAFAGDVRVDKERVVITRGSHELKSYSRLITWNGRIIGATLINRTQDLAPISKLIEKGVIITGKEEQIKNPAFNLSELLK</sequence>
<dbReference type="Pfam" id="PF07992">
    <property type="entry name" value="Pyr_redox_2"/>
    <property type="match status" value="1"/>
</dbReference>
<evidence type="ECO:0000313" key="6">
    <source>
        <dbReference type="Proteomes" id="UP000177152"/>
    </source>
</evidence>
<dbReference type="Proteomes" id="UP000177152">
    <property type="component" value="Unassembled WGS sequence"/>
</dbReference>
<evidence type="ECO:0000259" key="4">
    <source>
        <dbReference type="Pfam" id="PF07992"/>
    </source>
</evidence>